<sequence>MSESTTQTGPQVLTLTRGAHRLDLLPTLGGAIAGWTSGDRALLQPVADPNLIAQEHHPVAAYPLVPYSNRIADAHFTFEGETFALSPNILGESNSIHGNAWEREWTVAHQSEDRAVLILDHRPENTLDGTDPAMQWPFTYRAALSYALVENGLDVELVVENRDTRPQPVGFGFHPFFPRSEDMRVSFDARGVWLSDASNLPQKHATAAGEWGFSGPTDVSARAIDNCFSGWSGHARVDWNDSGLSMTIEADPVFHHLVVFTAPGKPFVAMEPVSNMNDAIHHPEIPDRGLHVLKPAGLLQGKIRFRLVDADG</sequence>
<dbReference type="EMBL" id="BALE01000012">
    <property type="protein sequence ID" value="GAN53947.1"/>
    <property type="molecule type" value="Genomic_DNA"/>
</dbReference>
<dbReference type="InterPro" id="IPR014718">
    <property type="entry name" value="GH-type_carb-bd"/>
</dbReference>
<name>A0A0D6MJY8_9PROT</name>
<keyword evidence="2" id="KW-1185">Reference proteome</keyword>
<dbReference type="InterPro" id="IPR011013">
    <property type="entry name" value="Gal_mutarotase_sf_dom"/>
</dbReference>
<comment type="caution">
    <text evidence="1">The sequence shown here is derived from an EMBL/GenBank/DDBJ whole genome shotgun (WGS) entry which is preliminary data.</text>
</comment>
<dbReference type="Pfam" id="PF01263">
    <property type="entry name" value="Aldose_epim"/>
    <property type="match status" value="1"/>
</dbReference>
<evidence type="ECO:0000313" key="1">
    <source>
        <dbReference type="EMBL" id="GAN53947.1"/>
    </source>
</evidence>
<dbReference type="SUPFAM" id="SSF74650">
    <property type="entry name" value="Galactose mutarotase-like"/>
    <property type="match status" value="1"/>
</dbReference>
<dbReference type="CDD" id="cd09021">
    <property type="entry name" value="Aldose_epim_Ec_YphB"/>
    <property type="match status" value="1"/>
</dbReference>
<dbReference type="InterPro" id="IPR008183">
    <property type="entry name" value="Aldose_1/G6P_1-epimerase"/>
</dbReference>
<gene>
    <name evidence="1" type="ORF">Tasa_012_123</name>
</gene>
<dbReference type="OrthoDB" id="9796517at2"/>
<dbReference type="GO" id="GO:0016853">
    <property type="term" value="F:isomerase activity"/>
    <property type="evidence" value="ECO:0007669"/>
    <property type="project" value="InterPro"/>
</dbReference>
<dbReference type="STRING" id="1231623.Tasa_012_123"/>
<dbReference type="GO" id="GO:0005975">
    <property type="term" value="P:carbohydrate metabolic process"/>
    <property type="evidence" value="ECO:0007669"/>
    <property type="project" value="InterPro"/>
</dbReference>
<organism evidence="1 2">
    <name type="scientific">Tanticharoenia sakaeratensis NBRC 103193</name>
    <dbReference type="NCBI Taxonomy" id="1231623"/>
    <lineage>
        <taxon>Bacteria</taxon>
        <taxon>Pseudomonadati</taxon>
        <taxon>Pseudomonadota</taxon>
        <taxon>Alphaproteobacteria</taxon>
        <taxon>Acetobacterales</taxon>
        <taxon>Acetobacteraceae</taxon>
        <taxon>Tanticharoenia</taxon>
    </lineage>
</organism>
<dbReference type="Proteomes" id="UP000032679">
    <property type="component" value="Unassembled WGS sequence"/>
</dbReference>
<dbReference type="AlphaFoldDB" id="A0A0D6MJY8"/>
<dbReference type="Gene3D" id="2.70.98.10">
    <property type="match status" value="1"/>
</dbReference>
<protein>
    <submittedName>
        <fullName evidence="1">Aldose 1-epimerase</fullName>
    </submittedName>
</protein>
<dbReference type="RefSeq" id="WP_048848345.1">
    <property type="nucleotide sequence ID" value="NZ_BALE01000012.1"/>
</dbReference>
<accession>A0A0D6MJY8</accession>
<reference evidence="1 2" key="1">
    <citation type="submission" date="2012-10" db="EMBL/GenBank/DDBJ databases">
        <title>Genome sequencing of Tanticharoenia sakaeratensis NBRC 103193.</title>
        <authorList>
            <person name="Azuma Y."/>
            <person name="Hadano H."/>
            <person name="Hirakawa H."/>
            <person name="Matsushita K."/>
        </authorList>
    </citation>
    <scope>NUCLEOTIDE SEQUENCE [LARGE SCALE GENOMIC DNA]</scope>
    <source>
        <strain evidence="1 2">NBRC 103193</strain>
    </source>
</reference>
<evidence type="ECO:0000313" key="2">
    <source>
        <dbReference type="Proteomes" id="UP000032679"/>
    </source>
</evidence>
<dbReference type="GO" id="GO:0030246">
    <property type="term" value="F:carbohydrate binding"/>
    <property type="evidence" value="ECO:0007669"/>
    <property type="project" value="InterPro"/>
</dbReference>
<proteinExistence type="predicted"/>